<evidence type="ECO:0000256" key="5">
    <source>
        <dbReference type="ARBA" id="ARBA00011987"/>
    </source>
</evidence>
<dbReference type="InterPro" id="IPR023465">
    <property type="entry name" value="Riboflavin_kinase_dom_sf"/>
</dbReference>
<keyword evidence="11" id="KW-0547">Nucleotide-binding</keyword>
<comment type="catalytic activity">
    <reaction evidence="17">
        <text>riboflavin + CTP = CDP + FMN + H(+)</text>
        <dbReference type="Rhea" id="RHEA:25021"/>
        <dbReference type="ChEBI" id="CHEBI:15378"/>
        <dbReference type="ChEBI" id="CHEBI:37563"/>
        <dbReference type="ChEBI" id="CHEBI:57986"/>
        <dbReference type="ChEBI" id="CHEBI:58069"/>
        <dbReference type="ChEBI" id="CHEBI:58210"/>
        <dbReference type="EC" id="2.7.1.161"/>
    </reaction>
</comment>
<comment type="pathway">
    <text evidence="3">Cofactor biosynthesis; FMN biosynthesis; FMN from riboflavin (CTP route): step 1/1.</text>
</comment>
<evidence type="ECO:0000256" key="16">
    <source>
        <dbReference type="ARBA" id="ARBA00033116"/>
    </source>
</evidence>
<evidence type="ECO:0000256" key="13">
    <source>
        <dbReference type="ARBA" id="ARBA00022842"/>
    </source>
</evidence>
<evidence type="ECO:0000256" key="12">
    <source>
        <dbReference type="ARBA" id="ARBA00022777"/>
    </source>
</evidence>
<dbReference type="GO" id="GO:0009398">
    <property type="term" value="P:FMN biosynthetic process"/>
    <property type="evidence" value="ECO:0007669"/>
    <property type="project" value="UniProtKB-UniPathway"/>
</dbReference>
<evidence type="ECO:0000256" key="10">
    <source>
        <dbReference type="ARBA" id="ARBA00022723"/>
    </source>
</evidence>
<evidence type="ECO:0000313" key="19">
    <source>
        <dbReference type="EMBL" id="KKN47268.1"/>
    </source>
</evidence>
<dbReference type="GO" id="GO:0008531">
    <property type="term" value="F:riboflavin kinase activity"/>
    <property type="evidence" value="ECO:0007669"/>
    <property type="project" value="InterPro"/>
</dbReference>
<proteinExistence type="inferred from homology"/>
<evidence type="ECO:0000256" key="9">
    <source>
        <dbReference type="ARBA" id="ARBA00022679"/>
    </source>
</evidence>
<dbReference type="EMBL" id="LAZR01001286">
    <property type="protein sequence ID" value="KKN47268.1"/>
    <property type="molecule type" value="Genomic_DNA"/>
</dbReference>
<dbReference type="GO" id="GO:0000166">
    <property type="term" value="F:nucleotide binding"/>
    <property type="evidence" value="ECO:0007669"/>
    <property type="project" value="UniProtKB-KW"/>
</dbReference>
<sequence length="244" mass="28141">MKNILNEKDSTSEKIKISPENYANWFALYFLSKTIGSKKAIHTSSVEFGKVLNLSQQTASRRITNLEEIGWIERKITGKEQIIRITKEGADVMLAMYKNLKQILQDILIVGEVTEGMGEGGYYVRNQNYYKQFQVKLGFKPYFGTLNLQFSDLNKKLLEESLKNQIPVKIDGFKAEGRTYGSVDCYDCLISRLDSQEKKIKSAILKIDRTHHKKNIVEVLAEPYLRDKLKLKDGDRVRVELIKH</sequence>
<evidence type="ECO:0000256" key="14">
    <source>
        <dbReference type="ARBA" id="ARBA00029789"/>
    </source>
</evidence>
<evidence type="ECO:0000256" key="3">
    <source>
        <dbReference type="ARBA" id="ARBA00005219"/>
    </source>
</evidence>
<comment type="function">
    <text evidence="2">Catalyzes the CTP-dependent phosphorylation of riboflavin (vitamin B2) to form flavin mononucleotide (FMN).</text>
</comment>
<gene>
    <name evidence="19" type="ORF">LCGC14_0664510</name>
</gene>
<evidence type="ECO:0000256" key="1">
    <source>
        <dbReference type="ARBA" id="ARBA00001946"/>
    </source>
</evidence>
<evidence type="ECO:0000256" key="17">
    <source>
        <dbReference type="ARBA" id="ARBA00047857"/>
    </source>
</evidence>
<dbReference type="Gene3D" id="2.40.30.30">
    <property type="entry name" value="Riboflavin kinase-like"/>
    <property type="match status" value="1"/>
</dbReference>
<dbReference type="InterPro" id="IPR039063">
    <property type="entry name" value="RibK_CTP-dep"/>
</dbReference>
<evidence type="ECO:0000256" key="8">
    <source>
        <dbReference type="ARBA" id="ARBA00022643"/>
    </source>
</evidence>
<dbReference type="PANTHER" id="PTHR40706:SF1">
    <property type="entry name" value="RIBOFLAVIN KINASE"/>
    <property type="match status" value="1"/>
</dbReference>
<keyword evidence="8" id="KW-0288">FMN</keyword>
<name>A0A0F9U0X1_9ZZZZ</name>
<feature type="domain" description="Riboflavin kinase" evidence="18">
    <location>
        <begin position="113"/>
        <end position="240"/>
    </location>
</feature>
<keyword evidence="10" id="KW-0479">Metal-binding</keyword>
<dbReference type="SUPFAM" id="SSF82114">
    <property type="entry name" value="Riboflavin kinase-like"/>
    <property type="match status" value="1"/>
</dbReference>
<keyword evidence="7" id="KW-0285">Flavoprotein</keyword>
<evidence type="ECO:0000256" key="11">
    <source>
        <dbReference type="ARBA" id="ARBA00022741"/>
    </source>
</evidence>
<comment type="similarity">
    <text evidence="4">Belongs to the archaeal riboflavin kinase family.</text>
</comment>
<organism evidence="19">
    <name type="scientific">marine sediment metagenome</name>
    <dbReference type="NCBI Taxonomy" id="412755"/>
    <lineage>
        <taxon>unclassified sequences</taxon>
        <taxon>metagenomes</taxon>
        <taxon>ecological metagenomes</taxon>
    </lineage>
</organism>
<dbReference type="Gene3D" id="1.10.10.10">
    <property type="entry name" value="Winged helix-like DNA-binding domain superfamily/Winged helix DNA-binding domain"/>
    <property type="match status" value="1"/>
</dbReference>
<dbReference type="AlphaFoldDB" id="A0A0F9U0X1"/>
<dbReference type="UniPathway" id="UPA00276">
    <property type="reaction ID" value="UER00929"/>
</dbReference>
<dbReference type="GO" id="GO:0046872">
    <property type="term" value="F:metal ion binding"/>
    <property type="evidence" value="ECO:0007669"/>
    <property type="project" value="UniProtKB-KW"/>
</dbReference>
<evidence type="ECO:0000259" key="18">
    <source>
        <dbReference type="Pfam" id="PF01982"/>
    </source>
</evidence>
<evidence type="ECO:0000256" key="2">
    <source>
        <dbReference type="ARBA" id="ARBA00003072"/>
    </source>
</evidence>
<keyword evidence="13" id="KW-0460">Magnesium</keyword>
<dbReference type="EC" id="2.7.1.161" evidence="5"/>
<dbReference type="PANTHER" id="PTHR40706">
    <property type="entry name" value="RIBOFLAVIN KINASE"/>
    <property type="match status" value="1"/>
</dbReference>
<evidence type="ECO:0000256" key="6">
    <source>
        <dbReference type="ARBA" id="ARBA00017394"/>
    </source>
</evidence>
<comment type="cofactor">
    <cofactor evidence="1">
        <name>Mg(2+)</name>
        <dbReference type="ChEBI" id="CHEBI:18420"/>
    </cofactor>
</comment>
<dbReference type="GO" id="GO:0009231">
    <property type="term" value="P:riboflavin biosynthetic process"/>
    <property type="evidence" value="ECO:0007669"/>
    <property type="project" value="InterPro"/>
</dbReference>
<evidence type="ECO:0000256" key="4">
    <source>
        <dbReference type="ARBA" id="ARBA00006428"/>
    </source>
</evidence>
<keyword evidence="9" id="KW-0808">Transferase</keyword>
<dbReference type="InterPro" id="IPR036390">
    <property type="entry name" value="WH_DNA-bd_sf"/>
</dbReference>
<evidence type="ECO:0000256" key="7">
    <source>
        <dbReference type="ARBA" id="ARBA00022630"/>
    </source>
</evidence>
<keyword evidence="12" id="KW-0418">Kinase</keyword>
<dbReference type="Pfam" id="PF01982">
    <property type="entry name" value="CTP-dep_RFKase"/>
    <property type="match status" value="1"/>
</dbReference>
<evidence type="ECO:0000256" key="15">
    <source>
        <dbReference type="ARBA" id="ARBA00030544"/>
    </source>
</evidence>
<dbReference type="InterPro" id="IPR036388">
    <property type="entry name" value="WH-like_DNA-bd_sf"/>
</dbReference>
<dbReference type="InterPro" id="IPR023602">
    <property type="entry name" value="Riboflavin_kinase_CTP-dep"/>
</dbReference>
<dbReference type="SUPFAM" id="SSF46785">
    <property type="entry name" value="Winged helix' DNA-binding domain"/>
    <property type="match status" value="1"/>
</dbReference>
<accession>A0A0F9U0X1</accession>
<protein>
    <recommendedName>
        <fullName evidence="6">Riboflavin kinase</fullName>
        <ecNumber evidence="5">2.7.1.161</ecNumber>
    </recommendedName>
    <alternativeName>
        <fullName evidence="15">CTP-dependent riboflavin kinase</fullName>
    </alternativeName>
    <alternativeName>
        <fullName evidence="16">CTP:riboflavin 5'-phosphotransferase</fullName>
    </alternativeName>
    <alternativeName>
        <fullName evidence="14">Flavokinase</fullName>
    </alternativeName>
</protein>
<reference evidence="19" key="1">
    <citation type="journal article" date="2015" name="Nature">
        <title>Complex archaea that bridge the gap between prokaryotes and eukaryotes.</title>
        <authorList>
            <person name="Spang A."/>
            <person name="Saw J.H."/>
            <person name="Jorgensen S.L."/>
            <person name="Zaremba-Niedzwiedzka K."/>
            <person name="Martijn J."/>
            <person name="Lind A.E."/>
            <person name="van Eijk R."/>
            <person name="Schleper C."/>
            <person name="Guy L."/>
            <person name="Ettema T.J."/>
        </authorList>
    </citation>
    <scope>NUCLEOTIDE SEQUENCE</scope>
</reference>
<comment type="caution">
    <text evidence="19">The sequence shown here is derived from an EMBL/GenBank/DDBJ whole genome shotgun (WGS) entry which is preliminary data.</text>
</comment>